<evidence type="ECO:0000256" key="1">
    <source>
        <dbReference type="SAM" id="MobiDB-lite"/>
    </source>
</evidence>
<name>A0A179BIJ0_ACIFR</name>
<evidence type="ECO:0000313" key="2">
    <source>
        <dbReference type="EMBL" id="OAP91538.1"/>
    </source>
</evidence>
<dbReference type="InterPro" id="IPR053842">
    <property type="entry name" value="NikA-like"/>
</dbReference>
<protein>
    <submittedName>
        <fullName evidence="2">Uncharacterized protein</fullName>
    </submittedName>
</protein>
<gene>
    <name evidence="2" type="ORF">A4H96_06875</name>
</gene>
<organism evidence="2 3">
    <name type="scientific">Acidithiobacillus ferrooxidans</name>
    <name type="common">Thiobacillus ferrooxidans</name>
    <dbReference type="NCBI Taxonomy" id="920"/>
    <lineage>
        <taxon>Bacteria</taxon>
        <taxon>Pseudomonadati</taxon>
        <taxon>Pseudomonadota</taxon>
        <taxon>Acidithiobacillia</taxon>
        <taxon>Acidithiobacillales</taxon>
        <taxon>Acidithiobacillaceae</taxon>
        <taxon>Acidithiobacillus</taxon>
    </lineage>
</organism>
<accession>A0A179BIJ0</accession>
<reference evidence="2 3" key="1">
    <citation type="submission" date="2016-04" db="EMBL/GenBank/DDBJ databases">
        <title>Acidithiobacillus ferrooxidans genome sequencing and assembly.</title>
        <authorList>
            <person name="Zhou Z."/>
        </authorList>
    </citation>
    <scope>NUCLEOTIDE SEQUENCE [LARGE SCALE GENOMIC DNA]</scope>
    <source>
        <strain evidence="2 3">BY0502</strain>
    </source>
</reference>
<dbReference type="Proteomes" id="UP000078302">
    <property type="component" value="Unassembled WGS sequence"/>
</dbReference>
<dbReference type="EMBL" id="LVXZ01000079">
    <property type="protein sequence ID" value="OAP91538.1"/>
    <property type="molecule type" value="Genomic_DNA"/>
</dbReference>
<dbReference type="AlphaFoldDB" id="A0A179BIJ0"/>
<keyword evidence="3" id="KW-1185">Reference proteome</keyword>
<feature type="region of interest" description="Disordered" evidence="1">
    <location>
        <begin position="151"/>
        <end position="205"/>
    </location>
</feature>
<evidence type="ECO:0000313" key="3">
    <source>
        <dbReference type="Proteomes" id="UP000078302"/>
    </source>
</evidence>
<comment type="caution">
    <text evidence="2">The sequence shown here is derived from an EMBL/GenBank/DDBJ whole genome shotgun (WGS) entry which is preliminary data.</text>
</comment>
<sequence length="323" mass="35547">MTSPLLAFQSDFDPRAFAFQDLAAERKDKCLNIGKCDGARSGLPKEGLQGLLMAFLHRYMIAKCASVSHACRCDATAANASYPFPPPDRLPPRYAGVGAAGDGGMPFPELWWLGDARLDTEREQCDAPFRKGAAIGWKRAMLSPRSLRSQCANGSPRVSPLDPSHRQPLFPTVTFGGRWPKARRHGQEVGMDEQSEVKRRKGGRQALPDDLRRSIRREVWLSPLELADLKARASALGITPGEYMRHAITESPMPKPPVPQVNLAAWRELARLAANTNQYQYAVNNGSAHAWQPDLIPDLLNAIREVRMTLLGVASDSDGEGAR</sequence>
<proteinExistence type="predicted"/>
<dbReference type="Pfam" id="PF21983">
    <property type="entry name" value="NikA-like"/>
    <property type="match status" value="1"/>
</dbReference>